<dbReference type="EMBL" id="KV429074">
    <property type="protein sequence ID" value="KZT67670.1"/>
    <property type="molecule type" value="Genomic_DNA"/>
</dbReference>
<dbReference type="AlphaFoldDB" id="A0A165P258"/>
<gene>
    <name evidence="3" type="ORF">DAEQUDRAFT_739269</name>
</gene>
<feature type="region of interest" description="Disordered" evidence="2">
    <location>
        <begin position="120"/>
        <end position="167"/>
    </location>
</feature>
<accession>A0A165P258</accession>
<feature type="compositionally biased region" description="Low complexity" evidence="2">
    <location>
        <begin position="120"/>
        <end position="134"/>
    </location>
</feature>
<name>A0A165P258_9APHY</name>
<proteinExistence type="predicted"/>
<dbReference type="Proteomes" id="UP000076727">
    <property type="component" value="Unassembled WGS sequence"/>
</dbReference>
<protein>
    <submittedName>
        <fullName evidence="3">Uncharacterized protein</fullName>
    </submittedName>
</protein>
<organism evidence="3 4">
    <name type="scientific">Daedalea quercina L-15889</name>
    <dbReference type="NCBI Taxonomy" id="1314783"/>
    <lineage>
        <taxon>Eukaryota</taxon>
        <taxon>Fungi</taxon>
        <taxon>Dikarya</taxon>
        <taxon>Basidiomycota</taxon>
        <taxon>Agaricomycotina</taxon>
        <taxon>Agaricomycetes</taxon>
        <taxon>Polyporales</taxon>
        <taxon>Fomitopsis</taxon>
    </lineage>
</organism>
<evidence type="ECO:0000313" key="3">
    <source>
        <dbReference type="EMBL" id="KZT67670.1"/>
    </source>
</evidence>
<feature type="compositionally biased region" description="Polar residues" evidence="2">
    <location>
        <begin position="135"/>
        <end position="148"/>
    </location>
</feature>
<keyword evidence="4" id="KW-1185">Reference proteome</keyword>
<feature type="region of interest" description="Disordered" evidence="2">
    <location>
        <begin position="340"/>
        <end position="374"/>
    </location>
</feature>
<keyword evidence="1" id="KW-0175">Coiled coil</keyword>
<evidence type="ECO:0000256" key="2">
    <source>
        <dbReference type="SAM" id="MobiDB-lite"/>
    </source>
</evidence>
<dbReference type="OrthoDB" id="3365514at2759"/>
<reference evidence="3 4" key="1">
    <citation type="journal article" date="2016" name="Mol. Biol. Evol.">
        <title>Comparative Genomics of Early-Diverging Mushroom-Forming Fungi Provides Insights into the Origins of Lignocellulose Decay Capabilities.</title>
        <authorList>
            <person name="Nagy L.G."/>
            <person name="Riley R."/>
            <person name="Tritt A."/>
            <person name="Adam C."/>
            <person name="Daum C."/>
            <person name="Floudas D."/>
            <person name="Sun H."/>
            <person name="Yadav J.S."/>
            <person name="Pangilinan J."/>
            <person name="Larsson K.H."/>
            <person name="Matsuura K."/>
            <person name="Barry K."/>
            <person name="Labutti K."/>
            <person name="Kuo R."/>
            <person name="Ohm R.A."/>
            <person name="Bhattacharya S.S."/>
            <person name="Shirouzu T."/>
            <person name="Yoshinaga Y."/>
            <person name="Martin F.M."/>
            <person name="Grigoriev I.V."/>
            <person name="Hibbett D.S."/>
        </authorList>
    </citation>
    <scope>NUCLEOTIDE SEQUENCE [LARGE SCALE GENOMIC DNA]</scope>
    <source>
        <strain evidence="3 4">L-15889</strain>
    </source>
</reference>
<evidence type="ECO:0000256" key="1">
    <source>
        <dbReference type="SAM" id="Coils"/>
    </source>
</evidence>
<sequence length="449" mass="47407">MPPPPVPVPSKGILEPEVDALGACLRSAVVKTGQIYRFYSDAKKLGIQQYASRPPRSLTASLGREVEKYDQLCDAIETRLQRAMAVLQRDIHREEQRLEAEAAAAAAAAAKAAAEAEAAATSSPMISPTSPSLSNPFTGQPAESSPDSVHTKALPTPARRQSTVSLSSLQRPNFQHRLDLSGTSMRIHTDELLSGIPSGLSSPVTLAPKSSHRAIPQELVMAALTEAANRPVDIDLTVSEAELEIQQTAGTAEASLDPTAGTSADKPIELDLDMDMDMDMDLFDAAAAGNSSQHIFNPHAEHPISEGAPNMVPDVKPKQEEDFFPNALHAGNPSGDMGDILASLGGPSAQDGHTTNMGDSGHPPPMSSAMKAPSPRSILASFDAAQQHPPGATGEPNQAHFDIHSIDLESLGAEMFDVHQQETGMSMSEMENLFNIDAEGRVIGDGSAS</sequence>
<feature type="coiled-coil region" evidence="1">
    <location>
        <begin position="77"/>
        <end position="115"/>
    </location>
</feature>
<evidence type="ECO:0000313" key="4">
    <source>
        <dbReference type="Proteomes" id="UP000076727"/>
    </source>
</evidence>